<sequence length="213" mass="22920">MPQTNKSVSGGSVPGQLDVPEQGEPPSPQDVRLTAGGAVDKEEQGDPEIIKSPSDPKKYRYIELSNGLRALLISDFSGADGHSKDQREQGGADGMDGEDEVHCDEGSEEEEEIDEEEDQDRDLIELDKEETMKKRKTSEKQAAAALCIGVGSFSDPDDLSGLAHFLEHSIQTPPGSSEGLLWDVVLRLQGESPGSDPHQLSVTQLCGGLVMSY</sequence>
<feature type="compositionally biased region" description="Acidic residues" evidence="7">
    <location>
        <begin position="95"/>
        <end position="120"/>
    </location>
</feature>
<dbReference type="Gene3D" id="3.30.830.10">
    <property type="entry name" value="Metalloenzyme, LuxS/M16 peptidase-like"/>
    <property type="match status" value="1"/>
</dbReference>
<feature type="compositionally biased region" description="Basic and acidic residues" evidence="7">
    <location>
        <begin position="81"/>
        <end position="90"/>
    </location>
</feature>
<dbReference type="InterPro" id="IPR011765">
    <property type="entry name" value="Pept_M16_N"/>
</dbReference>
<dbReference type="EMBL" id="JAHRIP010015888">
    <property type="protein sequence ID" value="MEQ2285995.1"/>
    <property type="molecule type" value="Genomic_DNA"/>
</dbReference>
<keyword evidence="3" id="KW-0479">Metal-binding</keyword>
<evidence type="ECO:0000259" key="8">
    <source>
        <dbReference type="Pfam" id="PF00675"/>
    </source>
</evidence>
<dbReference type="Pfam" id="PF00675">
    <property type="entry name" value="Peptidase_M16"/>
    <property type="match status" value="1"/>
</dbReference>
<gene>
    <name evidence="9" type="ORF">AMECASPLE_037656</name>
</gene>
<evidence type="ECO:0000256" key="1">
    <source>
        <dbReference type="ARBA" id="ARBA00007261"/>
    </source>
</evidence>
<proteinExistence type="inferred from homology"/>
<dbReference type="InterPro" id="IPR050626">
    <property type="entry name" value="Peptidase_M16"/>
</dbReference>
<dbReference type="SUPFAM" id="SSF63411">
    <property type="entry name" value="LuxS/MPP-like metallohydrolase"/>
    <property type="match status" value="1"/>
</dbReference>
<evidence type="ECO:0000256" key="4">
    <source>
        <dbReference type="ARBA" id="ARBA00022801"/>
    </source>
</evidence>
<evidence type="ECO:0000256" key="7">
    <source>
        <dbReference type="SAM" id="MobiDB-lite"/>
    </source>
</evidence>
<accession>A0ABV0XXF6</accession>
<evidence type="ECO:0000256" key="6">
    <source>
        <dbReference type="ARBA" id="ARBA00023049"/>
    </source>
</evidence>
<name>A0ABV0XXF6_9TELE</name>
<keyword evidence="6" id="KW-0482">Metalloprotease</keyword>
<keyword evidence="5" id="KW-0862">Zinc</keyword>
<comment type="caution">
    <text evidence="9">The sequence shown here is derived from an EMBL/GenBank/DDBJ whole genome shotgun (WGS) entry which is preliminary data.</text>
</comment>
<feature type="region of interest" description="Disordered" evidence="7">
    <location>
        <begin position="77"/>
        <end position="122"/>
    </location>
</feature>
<dbReference type="PANTHER" id="PTHR43690:SF18">
    <property type="entry name" value="INSULIN-DEGRADING ENZYME-RELATED"/>
    <property type="match status" value="1"/>
</dbReference>
<keyword evidence="4" id="KW-0378">Hydrolase</keyword>
<organism evidence="9 10">
    <name type="scientific">Ameca splendens</name>
    <dbReference type="NCBI Taxonomy" id="208324"/>
    <lineage>
        <taxon>Eukaryota</taxon>
        <taxon>Metazoa</taxon>
        <taxon>Chordata</taxon>
        <taxon>Craniata</taxon>
        <taxon>Vertebrata</taxon>
        <taxon>Euteleostomi</taxon>
        <taxon>Actinopterygii</taxon>
        <taxon>Neopterygii</taxon>
        <taxon>Teleostei</taxon>
        <taxon>Neoteleostei</taxon>
        <taxon>Acanthomorphata</taxon>
        <taxon>Ovalentaria</taxon>
        <taxon>Atherinomorphae</taxon>
        <taxon>Cyprinodontiformes</taxon>
        <taxon>Goodeidae</taxon>
        <taxon>Ameca</taxon>
    </lineage>
</organism>
<evidence type="ECO:0000256" key="3">
    <source>
        <dbReference type="ARBA" id="ARBA00022723"/>
    </source>
</evidence>
<evidence type="ECO:0000313" key="9">
    <source>
        <dbReference type="EMBL" id="MEQ2285995.1"/>
    </source>
</evidence>
<feature type="compositionally biased region" description="Polar residues" evidence="7">
    <location>
        <begin position="1"/>
        <end position="10"/>
    </location>
</feature>
<dbReference type="InterPro" id="IPR011249">
    <property type="entry name" value="Metalloenz_LuxS/M16"/>
</dbReference>
<evidence type="ECO:0000256" key="2">
    <source>
        <dbReference type="ARBA" id="ARBA00022670"/>
    </source>
</evidence>
<dbReference type="Proteomes" id="UP001469553">
    <property type="component" value="Unassembled WGS sequence"/>
</dbReference>
<feature type="domain" description="Peptidase M16 N-terminal" evidence="8">
    <location>
        <begin position="135"/>
        <end position="168"/>
    </location>
</feature>
<dbReference type="PANTHER" id="PTHR43690">
    <property type="entry name" value="NARDILYSIN"/>
    <property type="match status" value="1"/>
</dbReference>
<reference evidence="9 10" key="1">
    <citation type="submission" date="2021-06" db="EMBL/GenBank/DDBJ databases">
        <authorList>
            <person name="Palmer J.M."/>
        </authorList>
    </citation>
    <scope>NUCLEOTIDE SEQUENCE [LARGE SCALE GENOMIC DNA]</scope>
    <source>
        <strain evidence="9 10">AS_MEX2019</strain>
        <tissue evidence="9">Muscle</tissue>
    </source>
</reference>
<evidence type="ECO:0000256" key="5">
    <source>
        <dbReference type="ARBA" id="ARBA00022833"/>
    </source>
</evidence>
<protein>
    <recommendedName>
        <fullName evidence="8">Peptidase M16 N-terminal domain-containing protein</fullName>
    </recommendedName>
</protein>
<feature type="region of interest" description="Disordered" evidence="7">
    <location>
        <begin position="1"/>
        <end position="58"/>
    </location>
</feature>
<comment type="similarity">
    <text evidence="1">Belongs to the peptidase M16 family.</text>
</comment>
<keyword evidence="10" id="KW-1185">Reference proteome</keyword>
<keyword evidence="2" id="KW-0645">Protease</keyword>
<evidence type="ECO:0000313" key="10">
    <source>
        <dbReference type="Proteomes" id="UP001469553"/>
    </source>
</evidence>